<keyword evidence="2" id="KW-1185">Reference proteome</keyword>
<evidence type="ECO:0000313" key="2">
    <source>
        <dbReference type="Proteomes" id="UP001143856"/>
    </source>
</evidence>
<gene>
    <name evidence="1" type="ORF">NUW58_g1319</name>
</gene>
<evidence type="ECO:0000313" key="1">
    <source>
        <dbReference type="EMBL" id="KAJ2995272.1"/>
    </source>
</evidence>
<protein>
    <submittedName>
        <fullName evidence="1">Uncharacterized protein</fullName>
    </submittedName>
</protein>
<sequence>MPGLIREPLAGCIKWLPRKDELVPADASIDEGCCQHPVVILSTKAQNGRVEILIITSFGGIDLETKYPTHLSARKNHLPIKPHKAHPDNGILLVLENPSIELRKKSYVKTRDRRTILLASLQPYNRQGPEVFLSKKSYKILVQYVGFVEHEVVREVVRLVAT</sequence>
<reference evidence="1" key="1">
    <citation type="submission" date="2022-10" db="EMBL/GenBank/DDBJ databases">
        <title>Genome Sequence of Xylaria curta.</title>
        <authorList>
            <person name="Buettner E."/>
        </authorList>
    </citation>
    <scope>NUCLEOTIDE SEQUENCE</scope>
    <source>
        <strain evidence="1">Babe10</strain>
    </source>
</reference>
<name>A0ACC1PKP8_9PEZI</name>
<organism evidence="1 2">
    <name type="scientific">Xylaria curta</name>
    <dbReference type="NCBI Taxonomy" id="42375"/>
    <lineage>
        <taxon>Eukaryota</taxon>
        <taxon>Fungi</taxon>
        <taxon>Dikarya</taxon>
        <taxon>Ascomycota</taxon>
        <taxon>Pezizomycotina</taxon>
        <taxon>Sordariomycetes</taxon>
        <taxon>Xylariomycetidae</taxon>
        <taxon>Xylariales</taxon>
        <taxon>Xylariaceae</taxon>
        <taxon>Xylaria</taxon>
    </lineage>
</organism>
<dbReference type="Proteomes" id="UP001143856">
    <property type="component" value="Unassembled WGS sequence"/>
</dbReference>
<comment type="caution">
    <text evidence="1">The sequence shown here is derived from an EMBL/GenBank/DDBJ whole genome shotgun (WGS) entry which is preliminary data.</text>
</comment>
<proteinExistence type="predicted"/>
<dbReference type="EMBL" id="JAPDGR010000140">
    <property type="protein sequence ID" value="KAJ2995272.1"/>
    <property type="molecule type" value="Genomic_DNA"/>
</dbReference>
<accession>A0ACC1PKP8</accession>